<keyword evidence="8 19" id="KW-0732">Signal</keyword>
<dbReference type="Pfam" id="PF00069">
    <property type="entry name" value="Pkinase"/>
    <property type="match status" value="1"/>
</dbReference>
<dbReference type="GO" id="GO:0004674">
    <property type="term" value="F:protein serine/threonine kinase activity"/>
    <property type="evidence" value="ECO:0007669"/>
    <property type="project" value="UniProtKB-KW"/>
</dbReference>
<accession>A0A6A1VGY7</accession>
<dbReference type="PANTHER" id="PTHR45974:SF274">
    <property type="entry name" value="PROTEIN KINASE DOMAIN-CONTAINING PROTEIN"/>
    <property type="match status" value="1"/>
</dbReference>
<dbReference type="Gene3D" id="3.80.10.10">
    <property type="entry name" value="Ribonuclease Inhibitor"/>
    <property type="match status" value="3"/>
</dbReference>
<dbReference type="GO" id="GO:0005524">
    <property type="term" value="F:ATP binding"/>
    <property type="evidence" value="ECO:0007669"/>
    <property type="project" value="UniProtKB-UniRule"/>
</dbReference>
<dbReference type="InterPro" id="IPR013210">
    <property type="entry name" value="LRR_N_plant-typ"/>
</dbReference>
<evidence type="ECO:0000256" key="8">
    <source>
        <dbReference type="ARBA" id="ARBA00022729"/>
    </source>
</evidence>
<dbReference type="SUPFAM" id="SSF52047">
    <property type="entry name" value="RNI-like"/>
    <property type="match status" value="1"/>
</dbReference>
<feature type="signal peptide" evidence="19">
    <location>
        <begin position="1"/>
        <end position="22"/>
    </location>
</feature>
<protein>
    <recommendedName>
        <fullName evidence="3">non-specific serine/threonine protein kinase</fullName>
        <ecNumber evidence="3">2.7.11.1</ecNumber>
    </recommendedName>
</protein>
<reference evidence="21 22" key="1">
    <citation type="journal article" date="2019" name="Plant Biotechnol. J.">
        <title>The red bayberry genome and genetic basis of sex determination.</title>
        <authorList>
            <person name="Jia H.M."/>
            <person name="Jia H.J."/>
            <person name="Cai Q.L."/>
            <person name="Wang Y."/>
            <person name="Zhao H.B."/>
            <person name="Yang W.F."/>
            <person name="Wang G.Y."/>
            <person name="Li Y.H."/>
            <person name="Zhan D.L."/>
            <person name="Shen Y.T."/>
            <person name="Niu Q.F."/>
            <person name="Chang L."/>
            <person name="Qiu J."/>
            <person name="Zhao L."/>
            <person name="Xie H.B."/>
            <person name="Fu W.Y."/>
            <person name="Jin J."/>
            <person name="Li X.W."/>
            <person name="Jiao Y."/>
            <person name="Zhou C.C."/>
            <person name="Tu T."/>
            <person name="Chai C.Y."/>
            <person name="Gao J.L."/>
            <person name="Fan L.J."/>
            <person name="van de Weg E."/>
            <person name="Wang J.Y."/>
            <person name="Gao Z.S."/>
        </authorList>
    </citation>
    <scope>NUCLEOTIDE SEQUENCE [LARGE SCALE GENOMIC DNA]</scope>
    <source>
        <tissue evidence="21">Leaves</tissue>
    </source>
</reference>
<evidence type="ECO:0000256" key="14">
    <source>
        <dbReference type="ARBA" id="ARBA00023136"/>
    </source>
</evidence>
<keyword evidence="10 17" id="KW-0547">Nucleotide-binding</keyword>
<feature type="binding site" evidence="17">
    <location>
        <position position="674"/>
    </location>
    <ligand>
        <name>ATP</name>
        <dbReference type="ChEBI" id="CHEBI:30616"/>
    </ligand>
</feature>
<dbReference type="FunFam" id="3.30.200.20:FF:000530">
    <property type="entry name" value="receptor protein-tyrosine kinase CEPR1"/>
    <property type="match status" value="1"/>
</dbReference>
<evidence type="ECO:0000256" key="2">
    <source>
        <dbReference type="ARBA" id="ARBA00008684"/>
    </source>
</evidence>
<keyword evidence="7 18" id="KW-0812">Transmembrane</keyword>
<dbReference type="Pfam" id="PF00560">
    <property type="entry name" value="LRR_1"/>
    <property type="match status" value="4"/>
</dbReference>
<dbReference type="FunFam" id="1.10.510.10:FF:000276">
    <property type="entry name" value="LRR receptor-like serine/threonine-protein kinase RCH1"/>
    <property type="match status" value="1"/>
</dbReference>
<gene>
    <name evidence="21" type="ORF">CJ030_MR5G011949</name>
</gene>
<proteinExistence type="inferred from homology"/>
<keyword evidence="12 17" id="KW-0067">ATP-binding</keyword>
<keyword evidence="14 18" id="KW-0472">Membrane</keyword>
<dbReference type="SMART" id="SM00369">
    <property type="entry name" value="LRR_TYP"/>
    <property type="match status" value="8"/>
</dbReference>
<evidence type="ECO:0000256" key="19">
    <source>
        <dbReference type="SAM" id="SignalP"/>
    </source>
</evidence>
<evidence type="ECO:0000256" key="11">
    <source>
        <dbReference type="ARBA" id="ARBA00022777"/>
    </source>
</evidence>
<evidence type="ECO:0000256" key="17">
    <source>
        <dbReference type="PROSITE-ProRule" id="PRU10141"/>
    </source>
</evidence>
<dbReference type="InterPro" id="IPR055414">
    <property type="entry name" value="LRR_R13L4/SHOC2-like"/>
</dbReference>
<dbReference type="PROSITE" id="PS50011">
    <property type="entry name" value="PROTEIN_KINASE_DOM"/>
    <property type="match status" value="1"/>
</dbReference>
<dbReference type="AlphaFoldDB" id="A0A6A1VGY7"/>
<evidence type="ECO:0000256" key="7">
    <source>
        <dbReference type="ARBA" id="ARBA00022692"/>
    </source>
</evidence>
<dbReference type="GO" id="GO:0001653">
    <property type="term" value="F:peptide receptor activity"/>
    <property type="evidence" value="ECO:0007669"/>
    <property type="project" value="UniProtKB-ARBA"/>
</dbReference>
<feature type="chain" id="PRO_5025607804" description="non-specific serine/threonine protein kinase" evidence="19">
    <location>
        <begin position="23"/>
        <end position="956"/>
    </location>
</feature>
<dbReference type="Gene3D" id="1.10.510.10">
    <property type="entry name" value="Transferase(Phosphotransferase) domain 1"/>
    <property type="match status" value="1"/>
</dbReference>
<evidence type="ECO:0000256" key="1">
    <source>
        <dbReference type="ARBA" id="ARBA00004167"/>
    </source>
</evidence>
<dbReference type="InterPro" id="IPR008271">
    <property type="entry name" value="Ser/Thr_kinase_AS"/>
</dbReference>
<evidence type="ECO:0000256" key="13">
    <source>
        <dbReference type="ARBA" id="ARBA00022989"/>
    </source>
</evidence>
<dbReference type="PRINTS" id="PR00019">
    <property type="entry name" value="LEURICHRPT"/>
</dbReference>
<dbReference type="SUPFAM" id="SSF52058">
    <property type="entry name" value="L domain-like"/>
    <property type="match status" value="1"/>
</dbReference>
<dbReference type="EMBL" id="RXIC02000023">
    <property type="protein sequence ID" value="KAB1212119.1"/>
    <property type="molecule type" value="Genomic_DNA"/>
</dbReference>
<keyword evidence="4" id="KW-0723">Serine/threonine-protein kinase</keyword>
<comment type="similarity">
    <text evidence="2">Belongs to the protein kinase superfamily. Ser/Thr protein kinase family.</text>
</comment>
<comment type="caution">
    <text evidence="21">The sequence shown here is derived from an EMBL/GenBank/DDBJ whole genome shotgun (WGS) entry which is preliminary data.</text>
</comment>
<dbReference type="SUPFAM" id="SSF56112">
    <property type="entry name" value="Protein kinase-like (PK-like)"/>
    <property type="match status" value="1"/>
</dbReference>
<dbReference type="InterPro" id="IPR017441">
    <property type="entry name" value="Protein_kinase_ATP_BS"/>
</dbReference>
<dbReference type="Pfam" id="PF08263">
    <property type="entry name" value="LRRNT_2"/>
    <property type="match status" value="1"/>
</dbReference>
<keyword evidence="15 21" id="KW-0675">Receptor</keyword>
<dbReference type="PROSITE" id="PS51450">
    <property type="entry name" value="LRR"/>
    <property type="match status" value="1"/>
</dbReference>
<evidence type="ECO:0000256" key="12">
    <source>
        <dbReference type="ARBA" id="ARBA00022840"/>
    </source>
</evidence>
<dbReference type="Pfam" id="PF23598">
    <property type="entry name" value="LRR_14"/>
    <property type="match status" value="1"/>
</dbReference>
<dbReference type="FunFam" id="3.80.10.10:FF:000515">
    <property type="entry name" value="Leucine-rich repeat receptor-like protein kinase"/>
    <property type="match status" value="1"/>
</dbReference>
<evidence type="ECO:0000313" key="22">
    <source>
        <dbReference type="Proteomes" id="UP000516437"/>
    </source>
</evidence>
<dbReference type="InterPro" id="IPR032675">
    <property type="entry name" value="LRR_dom_sf"/>
</dbReference>
<evidence type="ECO:0000256" key="16">
    <source>
        <dbReference type="ARBA" id="ARBA00023180"/>
    </source>
</evidence>
<evidence type="ECO:0000256" key="6">
    <source>
        <dbReference type="ARBA" id="ARBA00022679"/>
    </source>
</evidence>
<comment type="subcellular location">
    <subcellularLocation>
        <location evidence="1">Membrane</location>
        <topology evidence="1">Single-pass membrane protein</topology>
    </subcellularLocation>
</comment>
<evidence type="ECO:0000256" key="15">
    <source>
        <dbReference type="ARBA" id="ARBA00023170"/>
    </source>
</evidence>
<evidence type="ECO:0000256" key="4">
    <source>
        <dbReference type="ARBA" id="ARBA00022527"/>
    </source>
</evidence>
<dbReference type="OrthoDB" id="642113at2759"/>
<dbReference type="EC" id="2.7.11.1" evidence="3"/>
<keyword evidence="22" id="KW-1185">Reference proteome</keyword>
<organism evidence="21 22">
    <name type="scientific">Morella rubra</name>
    <name type="common">Chinese bayberry</name>
    <dbReference type="NCBI Taxonomy" id="262757"/>
    <lineage>
        <taxon>Eukaryota</taxon>
        <taxon>Viridiplantae</taxon>
        <taxon>Streptophyta</taxon>
        <taxon>Embryophyta</taxon>
        <taxon>Tracheophyta</taxon>
        <taxon>Spermatophyta</taxon>
        <taxon>Magnoliopsida</taxon>
        <taxon>eudicotyledons</taxon>
        <taxon>Gunneridae</taxon>
        <taxon>Pentapetalae</taxon>
        <taxon>rosids</taxon>
        <taxon>fabids</taxon>
        <taxon>Fagales</taxon>
        <taxon>Myricaceae</taxon>
        <taxon>Morella</taxon>
    </lineage>
</organism>
<evidence type="ECO:0000313" key="21">
    <source>
        <dbReference type="EMBL" id="KAB1212119.1"/>
    </source>
</evidence>
<dbReference type="InterPro" id="IPR000719">
    <property type="entry name" value="Prot_kinase_dom"/>
</dbReference>
<keyword evidence="6" id="KW-0808">Transferase</keyword>
<dbReference type="PANTHER" id="PTHR45974">
    <property type="entry name" value="RECEPTOR-LIKE PROTEIN 55"/>
    <property type="match status" value="1"/>
</dbReference>
<dbReference type="FunFam" id="3.80.10.10:FF:000330">
    <property type="entry name" value="Receptor protein-tyrosine kinase CEPR1"/>
    <property type="match status" value="1"/>
</dbReference>
<dbReference type="PROSITE" id="PS00108">
    <property type="entry name" value="PROTEIN_KINASE_ST"/>
    <property type="match status" value="1"/>
</dbReference>
<dbReference type="Gene3D" id="3.30.200.20">
    <property type="entry name" value="Phosphorylase Kinase, domain 1"/>
    <property type="match status" value="1"/>
</dbReference>
<evidence type="ECO:0000256" key="3">
    <source>
        <dbReference type="ARBA" id="ARBA00012513"/>
    </source>
</evidence>
<evidence type="ECO:0000259" key="20">
    <source>
        <dbReference type="PROSITE" id="PS50011"/>
    </source>
</evidence>
<keyword evidence="9" id="KW-0677">Repeat</keyword>
<dbReference type="InterPro" id="IPR001611">
    <property type="entry name" value="Leu-rich_rpt"/>
</dbReference>
<keyword evidence="16" id="KW-0325">Glycoprotein</keyword>
<dbReference type="GO" id="GO:0016020">
    <property type="term" value="C:membrane"/>
    <property type="evidence" value="ECO:0007669"/>
    <property type="project" value="UniProtKB-SubCell"/>
</dbReference>
<dbReference type="InterPro" id="IPR011009">
    <property type="entry name" value="Kinase-like_dom_sf"/>
</dbReference>
<evidence type="ECO:0000256" key="9">
    <source>
        <dbReference type="ARBA" id="ARBA00022737"/>
    </source>
</evidence>
<dbReference type="InterPro" id="IPR003591">
    <property type="entry name" value="Leu-rich_rpt_typical-subtyp"/>
</dbReference>
<evidence type="ECO:0000256" key="5">
    <source>
        <dbReference type="ARBA" id="ARBA00022614"/>
    </source>
</evidence>
<sequence length="956" mass="105950">MACRAMIFALGLLLSCSCFSEAMSSNQSEFFTLMKKSVSGNSLLDWDVSRGNYCDFNGVRCDDQGYVVNLDVSGWSLSGDFPADVCSYLPHLRVLRLSRNMFSGGFPASIVNCTVLEELNMSRLYQSGRLPDFSPMKSLRILDLSYNLYEGNFPVSFTNLTNLEKLNFNENQGFNLWQLPENISRLTKLTSMVLTTCMLHGTIPASIGRMTSLVDLELSGNYLVGQIPAEIGQLKNLQQLELYYNQLTGSIPEELGNLTELIDLDMSVNKLTGSIPESICRLPKLRVMQLYNNSLTGEIPGAIESSTTLTILSLYDNFLTGEVPRNLGQLSPMIVLDLSENHLSGPLPAEICRGGKLLYFLVLENMFSGKLPDSYATCSSLLRFRVSHNRLEGSIPEGLLSLPHVSIIDLGYNNLSGTLADSIGNSRNLSELFIQNNRISGVLPTGISRATNLVKIDLSNNLLFGPIPSEIGNLRKLNLLLLQGNKLTSSIPESLSLLKNLNVLDLSSNQLTGSIPDSLSLLLPNSINFSNNLLSGRIPLSLIKGGLVESFSGNPGLCVSVYVNSSDRSFPLCSETYHRKNLNSIWAIGVSVVLIVLGAVLFLKRRFSQERAAIEHDETLSSSFFSYEVKSFHRISFDQREVVEAMVDKNVVGHGGSGAVYKVELSSGEVVAVKRLWSQKTKETASEDQLFLDKELKTEVETLGSIRHKNIVKLYCYFSSFDCNLLVYEYMPNGNLWDALHKGWIHMDWPTRHQIALGIAQGLAYLHHDLLPPIIHRDIKSTNILLDVNYQPKVADFGIAKVLQARGGKDSTTTVIAGTYGYLAPEYAYSSKATTKCDVYSFGVVLMELITGKKPVEAEFGESKNIIYWVSNKVDTKEGAAEVLDKRLSGLFKDEIFQVLRIAIRCTYKNPALRPNMKEVVQLLIEADPCRFDSCKLSNKTKEASNVAKIKNPFEV</sequence>
<dbReference type="Proteomes" id="UP000516437">
    <property type="component" value="Chromosome 5"/>
</dbReference>
<keyword evidence="11 21" id="KW-0418">Kinase</keyword>
<feature type="domain" description="Protein kinase" evidence="20">
    <location>
        <begin position="646"/>
        <end position="931"/>
    </location>
</feature>
<keyword evidence="5" id="KW-0433">Leucine-rich repeat</keyword>
<evidence type="ECO:0000256" key="10">
    <source>
        <dbReference type="ARBA" id="ARBA00022741"/>
    </source>
</evidence>
<feature type="transmembrane region" description="Helical" evidence="18">
    <location>
        <begin position="584"/>
        <end position="603"/>
    </location>
</feature>
<evidence type="ECO:0000256" key="18">
    <source>
        <dbReference type="SAM" id="Phobius"/>
    </source>
</evidence>
<dbReference type="PROSITE" id="PS00107">
    <property type="entry name" value="PROTEIN_KINASE_ATP"/>
    <property type="match status" value="1"/>
</dbReference>
<name>A0A6A1VGY7_9ROSI</name>
<dbReference type="SMART" id="SM00220">
    <property type="entry name" value="S_TKc"/>
    <property type="match status" value="1"/>
</dbReference>
<keyword evidence="13 18" id="KW-1133">Transmembrane helix</keyword>
<dbReference type="PROSITE" id="PS51257">
    <property type="entry name" value="PROKAR_LIPOPROTEIN"/>
    <property type="match status" value="1"/>
</dbReference>